<proteinExistence type="predicted"/>
<evidence type="ECO:0008006" key="2">
    <source>
        <dbReference type="Google" id="ProtNLM"/>
    </source>
</evidence>
<gene>
    <name evidence="1" type="ORF">METZ01_LOCUS186457</name>
</gene>
<feature type="non-terminal residue" evidence="1">
    <location>
        <position position="73"/>
    </location>
</feature>
<evidence type="ECO:0000313" key="1">
    <source>
        <dbReference type="EMBL" id="SVB33603.1"/>
    </source>
</evidence>
<name>A0A382D7N3_9ZZZZ</name>
<organism evidence="1">
    <name type="scientific">marine metagenome</name>
    <dbReference type="NCBI Taxonomy" id="408172"/>
    <lineage>
        <taxon>unclassified sequences</taxon>
        <taxon>metagenomes</taxon>
        <taxon>ecological metagenomes</taxon>
    </lineage>
</organism>
<sequence>MEQIMKIRKLVLFMVMMVAFAIMYGCLSTSGGLGQAEKFVAEKDYQGAVDTYNEIIQSKPGSEQGWKAQLGLA</sequence>
<dbReference type="EMBL" id="UINC01037708">
    <property type="protein sequence ID" value="SVB33603.1"/>
    <property type="molecule type" value="Genomic_DNA"/>
</dbReference>
<protein>
    <recommendedName>
        <fullName evidence="2">Tetratricopeptide repeat protein</fullName>
    </recommendedName>
</protein>
<dbReference type="AlphaFoldDB" id="A0A382D7N3"/>
<reference evidence="1" key="1">
    <citation type="submission" date="2018-05" db="EMBL/GenBank/DDBJ databases">
        <authorList>
            <person name="Lanie J.A."/>
            <person name="Ng W.-L."/>
            <person name="Kazmierczak K.M."/>
            <person name="Andrzejewski T.M."/>
            <person name="Davidsen T.M."/>
            <person name="Wayne K.J."/>
            <person name="Tettelin H."/>
            <person name="Glass J.I."/>
            <person name="Rusch D."/>
            <person name="Podicherti R."/>
            <person name="Tsui H.-C.T."/>
            <person name="Winkler M.E."/>
        </authorList>
    </citation>
    <scope>NUCLEOTIDE SEQUENCE</scope>
</reference>
<accession>A0A382D7N3</accession>
<dbReference type="PROSITE" id="PS51257">
    <property type="entry name" value="PROKAR_LIPOPROTEIN"/>
    <property type="match status" value="1"/>
</dbReference>